<dbReference type="InterPro" id="IPR052897">
    <property type="entry name" value="Sec-Metab_Biosynth_Hydrolase"/>
</dbReference>
<proteinExistence type="predicted"/>
<dbReference type="RefSeq" id="WP_097328109.1">
    <property type="nucleotide sequence ID" value="NZ_OBDY01000034.1"/>
</dbReference>
<dbReference type="EMBL" id="OBDY01000034">
    <property type="protein sequence ID" value="SNY68876.1"/>
    <property type="molecule type" value="Genomic_DNA"/>
</dbReference>
<accession>A0A285KBR8</accession>
<dbReference type="PANTHER" id="PTHR37017:SF11">
    <property type="entry name" value="ESTERASE_LIPASE_THIOESTERASE DOMAIN-CONTAINING PROTEIN"/>
    <property type="match status" value="1"/>
</dbReference>
<dbReference type="Gene3D" id="3.40.50.1820">
    <property type="entry name" value="alpha/beta hydrolase"/>
    <property type="match status" value="1"/>
</dbReference>
<dbReference type="GO" id="GO:0003824">
    <property type="term" value="F:catalytic activity"/>
    <property type="evidence" value="ECO:0007669"/>
    <property type="project" value="UniProtKB-ARBA"/>
</dbReference>
<dbReference type="OrthoDB" id="9135783at2"/>
<evidence type="ECO:0000259" key="1">
    <source>
        <dbReference type="Pfam" id="PF12697"/>
    </source>
</evidence>
<protein>
    <submittedName>
        <fullName evidence="2">Pimeloyl-ACP methyl ester carboxylesterase</fullName>
    </submittedName>
</protein>
<name>A0A285KBR8_9ACTN</name>
<evidence type="ECO:0000313" key="2">
    <source>
        <dbReference type="EMBL" id="SNY68876.1"/>
    </source>
</evidence>
<dbReference type="Pfam" id="PF12697">
    <property type="entry name" value="Abhydrolase_6"/>
    <property type="match status" value="1"/>
</dbReference>
<dbReference type="PANTHER" id="PTHR37017">
    <property type="entry name" value="AB HYDROLASE-1 DOMAIN-CONTAINING PROTEIN-RELATED"/>
    <property type="match status" value="1"/>
</dbReference>
<dbReference type="SUPFAM" id="SSF53474">
    <property type="entry name" value="alpha/beta-Hydrolases"/>
    <property type="match status" value="1"/>
</dbReference>
<dbReference type="InterPro" id="IPR000073">
    <property type="entry name" value="AB_hydrolase_1"/>
</dbReference>
<dbReference type="AlphaFoldDB" id="A0A285KBR8"/>
<keyword evidence="3" id="KW-1185">Reference proteome</keyword>
<sequence length="237" mass="23902">MTPTVVLVHGAFTESASWNGVVELLAARGVPVTAVANPLRGLPGDAAYVRDVVAALGTPVVLAAQSYGGMVATEAATRLPAVAALVYAAAFAPDQGESALGLTAKFPGSTLELALTSCPLSAGGTEHAVRPGAFHHQIAADLPIATAAAMSATQRPITRSALTTGLPSATPAWRSLPSWFVFGDADATIPPALHRFMADRAGAKGVHEIPGASHAVTVSRPAEVTTTILDAVATISG</sequence>
<organism evidence="2 3">
    <name type="scientific">Paractinoplanes atraurantiacus</name>
    <dbReference type="NCBI Taxonomy" id="1036182"/>
    <lineage>
        <taxon>Bacteria</taxon>
        <taxon>Bacillati</taxon>
        <taxon>Actinomycetota</taxon>
        <taxon>Actinomycetes</taxon>
        <taxon>Micromonosporales</taxon>
        <taxon>Micromonosporaceae</taxon>
        <taxon>Paractinoplanes</taxon>
    </lineage>
</organism>
<dbReference type="Proteomes" id="UP000219612">
    <property type="component" value="Unassembled WGS sequence"/>
</dbReference>
<feature type="domain" description="AB hydrolase-1" evidence="1">
    <location>
        <begin position="5"/>
        <end position="224"/>
    </location>
</feature>
<gene>
    <name evidence="2" type="ORF">SAMN05421748_13448</name>
</gene>
<reference evidence="2 3" key="1">
    <citation type="submission" date="2017-09" db="EMBL/GenBank/DDBJ databases">
        <authorList>
            <person name="Ehlers B."/>
            <person name="Leendertz F.H."/>
        </authorList>
    </citation>
    <scope>NUCLEOTIDE SEQUENCE [LARGE SCALE GENOMIC DNA]</scope>
    <source>
        <strain evidence="2 3">CGMCC 4.6857</strain>
    </source>
</reference>
<evidence type="ECO:0000313" key="3">
    <source>
        <dbReference type="Proteomes" id="UP000219612"/>
    </source>
</evidence>
<dbReference type="InterPro" id="IPR029058">
    <property type="entry name" value="AB_hydrolase_fold"/>
</dbReference>